<evidence type="ECO:0000256" key="1">
    <source>
        <dbReference type="SAM" id="Coils"/>
    </source>
</evidence>
<feature type="compositionally biased region" description="Polar residues" evidence="2">
    <location>
        <begin position="226"/>
        <end position="245"/>
    </location>
</feature>
<dbReference type="eggNOG" id="ENOG5032TUN">
    <property type="taxonomic scope" value="Bacteria"/>
</dbReference>
<accession>A0A0A0EKS6</accession>
<dbReference type="AlphaFoldDB" id="A0A0A0EKS6"/>
<organism evidence="4 5">
    <name type="scientific">Lysobacter concretionis Ko07 = DSM 16239</name>
    <dbReference type="NCBI Taxonomy" id="1122185"/>
    <lineage>
        <taxon>Bacteria</taxon>
        <taxon>Pseudomonadati</taxon>
        <taxon>Pseudomonadota</taxon>
        <taxon>Gammaproteobacteria</taxon>
        <taxon>Lysobacterales</taxon>
        <taxon>Lysobacteraceae</taxon>
        <taxon>Novilysobacter</taxon>
    </lineage>
</organism>
<evidence type="ECO:0000313" key="5">
    <source>
        <dbReference type="Proteomes" id="UP000030017"/>
    </source>
</evidence>
<dbReference type="Proteomes" id="UP000030017">
    <property type="component" value="Unassembled WGS sequence"/>
</dbReference>
<feature type="region of interest" description="Disordered" evidence="2">
    <location>
        <begin position="221"/>
        <end position="245"/>
    </location>
</feature>
<evidence type="ECO:0000313" key="4">
    <source>
        <dbReference type="EMBL" id="KGM50865.1"/>
    </source>
</evidence>
<sequence>MGKTDHPRYVIVPHRPGRRPLLLAVLVLAWLLTLAAAWLAASWYAAPQLPGLSSSLESARSELKQARSQLQALSQRQAILERSDQISRAANLEVQQTLAERDEEIGDLRANLAFYERLAGATGQPKGLNVHSAEFSAEEGGTWRYQIVLTQTLQRGAISAGKLRFAVEGVRNGKLASIPWEDLHQRAGAPSQAYSFRYFQQLKGSVMLPPGFTPQRVRVSLRGEGSSPSVDQALAWTQPSQTGDT</sequence>
<keyword evidence="3" id="KW-0472">Membrane</keyword>
<proteinExistence type="predicted"/>
<dbReference type="RefSeq" id="WP_036195629.1">
    <property type="nucleotide sequence ID" value="NZ_AVPS01000010.1"/>
</dbReference>
<keyword evidence="3" id="KW-1133">Transmembrane helix</keyword>
<keyword evidence="5" id="KW-1185">Reference proteome</keyword>
<dbReference type="STRING" id="1122185.N792_02550"/>
<dbReference type="EMBL" id="AVPS01000010">
    <property type="protein sequence ID" value="KGM50865.1"/>
    <property type="molecule type" value="Genomic_DNA"/>
</dbReference>
<evidence type="ECO:0000256" key="2">
    <source>
        <dbReference type="SAM" id="MobiDB-lite"/>
    </source>
</evidence>
<gene>
    <name evidence="4" type="ORF">N792_02550</name>
</gene>
<dbReference type="InterPro" id="IPR046703">
    <property type="entry name" value="DUF6776"/>
</dbReference>
<name>A0A0A0EKS6_9GAMM</name>
<comment type="caution">
    <text evidence="4">The sequence shown here is derived from an EMBL/GenBank/DDBJ whole genome shotgun (WGS) entry which is preliminary data.</text>
</comment>
<keyword evidence="3" id="KW-0812">Transmembrane</keyword>
<dbReference type="Pfam" id="PF20567">
    <property type="entry name" value="DUF6776"/>
    <property type="match status" value="1"/>
</dbReference>
<protein>
    <submittedName>
        <fullName evidence="4">Membrane protein</fullName>
    </submittedName>
</protein>
<dbReference type="OrthoDB" id="7056878at2"/>
<feature type="coiled-coil region" evidence="1">
    <location>
        <begin position="56"/>
        <end position="83"/>
    </location>
</feature>
<reference evidence="4 5" key="1">
    <citation type="submission" date="2013-08" db="EMBL/GenBank/DDBJ databases">
        <title>Genome sequencing of Lysobacter.</title>
        <authorList>
            <person name="Zhang S."/>
            <person name="Wang G."/>
        </authorList>
    </citation>
    <scope>NUCLEOTIDE SEQUENCE [LARGE SCALE GENOMIC DNA]</scope>
    <source>
        <strain evidence="4 5">Ko07</strain>
    </source>
</reference>
<evidence type="ECO:0000256" key="3">
    <source>
        <dbReference type="SAM" id="Phobius"/>
    </source>
</evidence>
<keyword evidence="1" id="KW-0175">Coiled coil</keyword>
<feature type="transmembrane region" description="Helical" evidence="3">
    <location>
        <begin position="21"/>
        <end position="46"/>
    </location>
</feature>